<dbReference type="AlphaFoldDB" id="H1YZQ0"/>
<dbReference type="STRING" id="937775.Metlim_0159"/>
<organism evidence="2 3">
    <name type="scientific">Methanoplanus limicola DSM 2279</name>
    <dbReference type="NCBI Taxonomy" id="937775"/>
    <lineage>
        <taxon>Archaea</taxon>
        <taxon>Methanobacteriati</taxon>
        <taxon>Methanobacteriota</taxon>
        <taxon>Stenosarchaea group</taxon>
        <taxon>Methanomicrobia</taxon>
        <taxon>Methanomicrobiales</taxon>
        <taxon>Methanomicrobiaceae</taxon>
        <taxon>Methanoplanus</taxon>
    </lineage>
</organism>
<dbReference type="Proteomes" id="UP000005741">
    <property type="component" value="Chromosome"/>
</dbReference>
<evidence type="ECO:0000313" key="2">
    <source>
        <dbReference type="EMBL" id="EHQ34312.1"/>
    </source>
</evidence>
<keyword evidence="1" id="KW-0812">Transmembrane</keyword>
<keyword evidence="1" id="KW-1133">Transmembrane helix</keyword>
<keyword evidence="3" id="KW-1185">Reference proteome</keyword>
<dbReference type="HOGENOM" id="CLU_1412377_0_0_2"/>
<evidence type="ECO:0000313" key="3">
    <source>
        <dbReference type="Proteomes" id="UP000005741"/>
    </source>
</evidence>
<dbReference type="EMBL" id="CM001436">
    <property type="protein sequence ID" value="EHQ34312.1"/>
    <property type="molecule type" value="Genomic_DNA"/>
</dbReference>
<evidence type="ECO:0008006" key="4">
    <source>
        <dbReference type="Google" id="ProtNLM"/>
    </source>
</evidence>
<proteinExistence type="predicted"/>
<reference evidence="2 3" key="1">
    <citation type="submission" date="2011-10" db="EMBL/GenBank/DDBJ databases">
        <title>The Improved High-Quality Draft genome of Methanoplanus limicola DSM 2279.</title>
        <authorList>
            <consortium name="US DOE Joint Genome Institute (JGI-PGF)"/>
            <person name="Lucas S."/>
            <person name="Copeland A."/>
            <person name="Lapidus A."/>
            <person name="Glavina del Rio T."/>
            <person name="Dalin E."/>
            <person name="Tice H."/>
            <person name="Bruce D."/>
            <person name="Goodwin L."/>
            <person name="Pitluck S."/>
            <person name="Peters L."/>
            <person name="Mikhailova N."/>
            <person name="Lu M."/>
            <person name="Kyrpides N."/>
            <person name="Mavromatis K."/>
            <person name="Ivanova N."/>
            <person name="Markowitz V."/>
            <person name="Cheng J.-F."/>
            <person name="Hugenholtz P."/>
            <person name="Woyke T."/>
            <person name="Wu D."/>
            <person name="Wirth R."/>
            <person name="Brambilla E.-M."/>
            <person name="Klenk H.-P."/>
            <person name="Eisen J.A."/>
        </authorList>
    </citation>
    <scope>NUCLEOTIDE SEQUENCE [LARGE SCALE GENOMIC DNA]</scope>
    <source>
        <strain evidence="2 3">DSM 2279</strain>
    </source>
</reference>
<accession>H1YZQ0</accession>
<protein>
    <recommendedName>
        <fullName evidence="4">CBM-cenC domain-containing protein</fullName>
    </recommendedName>
</protein>
<evidence type="ECO:0000256" key="1">
    <source>
        <dbReference type="SAM" id="Phobius"/>
    </source>
</evidence>
<gene>
    <name evidence="2" type="ORF">Metlim_0159</name>
</gene>
<dbReference type="InParanoid" id="H1YZQ0"/>
<keyword evidence="1" id="KW-0472">Membrane</keyword>
<sequence>MKRGLIICISVILLGLIPNAIAFAECNNIILNGDFEEENFNGWITQDHPPYIRYDIERGHNAGFFFTDKCLIQETDLTDIDEITYDLKILALGPSEQSFNIYIGKTLVRTYVNETFQWRTEKIDTSEFSGNQAIIFTSEGLRGSTMNIYLDNIRACKNSCEEKSSMPVKSSSGISAILLISGIIIFAGKIRR</sequence>
<feature type="transmembrane region" description="Helical" evidence="1">
    <location>
        <begin position="170"/>
        <end position="188"/>
    </location>
</feature>
<dbReference type="RefSeq" id="WP_004075893.1">
    <property type="nucleotide sequence ID" value="NZ_CM001436.1"/>
</dbReference>
<name>H1YZQ0_9EURY</name>